<dbReference type="PATRIC" id="fig|1051006.4.peg.1869"/>
<dbReference type="Gene3D" id="3.40.640.10">
    <property type="entry name" value="Type I PLP-dependent aspartate aminotransferase-like (Major domain)"/>
    <property type="match status" value="1"/>
</dbReference>
<evidence type="ECO:0008006" key="3">
    <source>
        <dbReference type="Google" id="ProtNLM"/>
    </source>
</evidence>
<dbReference type="Proteomes" id="UP000007832">
    <property type="component" value="Unassembled WGS sequence"/>
</dbReference>
<dbReference type="eggNOG" id="ENOG50346YS">
    <property type="taxonomic scope" value="Bacteria"/>
</dbReference>
<gene>
    <name evidence="1" type="ORF">HMPREF1162_2132</name>
</gene>
<evidence type="ECO:0000313" key="1">
    <source>
        <dbReference type="EMBL" id="EGR95432.1"/>
    </source>
</evidence>
<reference evidence="1 2" key="1">
    <citation type="submission" date="2011-07" db="EMBL/GenBank/DDBJ databases">
        <title>Genome Sequence of Propionibacterium acnes SK182B-JCVI.</title>
        <authorList>
            <person name="Durkin A.S."/>
            <person name="Madupu R."/>
            <person name="Hostetler J."/>
            <person name="Radune D."/>
            <person name="Torralba M."/>
            <person name="Methe B."/>
            <person name="Sutton G."/>
            <person name="Strausberg R.L."/>
            <person name="Nelson K.E."/>
        </authorList>
    </citation>
    <scope>NUCLEOTIDE SEQUENCE [LARGE SCALE GENOMIC DNA]</scope>
    <source>
        <strain evidence="1 2">SK182B-JCVI</strain>
    </source>
</reference>
<dbReference type="STRING" id="1574624.GCA_001642025_01248"/>
<protein>
    <recommendedName>
        <fullName evidence="3">DegT/DnrJ/EryC1/StrS aminotransferase family protein</fullName>
    </recommendedName>
</protein>
<accession>F9NXF3</accession>
<dbReference type="InterPro" id="IPR015424">
    <property type="entry name" value="PyrdxlP-dep_Trfase"/>
</dbReference>
<organism evidence="1 2">
    <name type="scientific">[Propionibacterium] namnetense SK182B-JCVI</name>
    <dbReference type="NCBI Taxonomy" id="1051006"/>
    <lineage>
        <taxon>Bacteria</taxon>
        <taxon>Bacillati</taxon>
        <taxon>Actinomycetota</taxon>
        <taxon>Actinomycetes</taxon>
        <taxon>Propionibacteriales</taxon>
        <taxon>Propionibacteriaceae</taxon>
        <taxon>Cutibacterium</taxon>
    </lineage>
</organism>
<name>F9NXF3_9ACTN</name>
<dbReference type="SUPFAM" id="SSF53383">
    <property type="entry name" value="PLP-dependent transferases"/>
    <property type="match status" value="1"/>
</dbReference>
<comment type="caution">
    <text evidence="1">The sequence shown here is derived from an EMBL/GenBank/DDBJ whole genome shotgun (WGS) entry which is preliminary data.</text>
</comment>
<dbReference type="InterPro" id="IPR015421">
    <property type="entry name" value="PyrdxlP-dep_Trfase_major"/>
</dbReference>
<proteinExistence type="predicted"/>
<dbReference type="EMBL" id="AFUN01000038">
    <property type="protein sequence ID" value="EGR95432.1"/>
    <property type="molecule type" value="Genomic_DNA"/>
</dbReference>
<sequence>MMTMMALGRQALAVTARWLRDGGCNGQGDRSSSLVVPWFSCQTMITPWQLEGYRVHRLPVDHQFQLDADALGDALAACRRHGEHPAVLTCETFGIQPSLKLIEVLKQARHDGVPVVVDRTHSFLGPSLTPADIEVVSTRKLLPVTEVAWVQADADLSQLVGRRDAKDELLTTARRRFLKHRSLDTFEQTEDLADDCWAPVVPDDDARADIERFNFAEFACQVEQTRDAVLSGLEAITVVNPAASSAMVLRHPAADELADRLRKIGVVGPLHWDRPQHIDVDWPEDLVSLPPVMDETTIDRVIDVVTTVVEATRVSWKDGDLSRP</sequence>
<evidence type="ECO:0000313" key="2">
    <source>
        <dbReference type="Proteomes" id="UP000007832"/>
    </source>
</evidence>
<dbReference type="AlphaFoldDB" id="F9NXF3"/>